<reference evidence="1" key="1">
    <citation type="thesis" date="2021" institute="BYU ScholarsArchive" country="Provo, UT, USA">
        <title>Applications of and Algorithms for Genome Assembly and Genomic Analyses with an Emphasis on Marine Teleosts.</title>
        <authorList>
            <person name="Pickett B.D."/>
        </authorList>
    </citation>
    <scope>NUCLEOTIDE SEQUENCE</scope>
    <source>
        <strain evidence="1">HI-2016</strain>
    </source>
</reference>
<sequence>MPSPTTCSASPQAFPPSGLMLLNPPHPYITVLENRPDCWPALLGEIDDIIKQALENWKPQTLAPTAPSEFIWTPQAPSPYIPL</sequence>
<dbReference type="AlphaFoldDB" id="A0A8T2NZ84"/>
<evidence type="ECO:0000313" key="2">
    <source>
        <dbReference type="Proteomes" id="UP000824540"/>
    </source>
</evidence>
<organism evidence="1 2">
    <name type="scientific">Albula glossodonta</name>
    <name type="common">roundjaw bonefish</name>
    <dbReference type="NCBI Taxonomy" id="121402"/>
    <lineage>
        <taxon>Eukaryota</taxon>
        <taxon>Metazoa</taxon>
        <taxon>Chordata</taxon>
        <taxon>Craniata</taxon>
        <taxon>Vertebrata</taxon>
        <taxon>Euteleostomi</taxon>
        <taxon>Actinopterygii</taxon>
        <taxon>Neopterygii</taxon>
        <taxon>Teleostei</taxon>
        <taxon>Albuliformes</taxon>
        <taxon>Albulidae</taxon>
        <taxon>Albula</taxon>
    </lineage>
</organism>
<dbReference type="EMBL" id="JAFBMS010000017">
    <property type="protein sequence ID" value="KAG9345474.1"/>
    <property type="molecule type" value="Genomic_DNA"/>
</dbReference>
<accession>A0A8T2NZ84</accession>
<dbReference type="OrthoDB" id="6125419at2759"/>
<proteinExistence type="predicted"/>
<comment type="caution">
    <text evidence="1">The sequence shown here is derived from an EMBL/GenBank/DDBJ whole genome shotgun (WGS) entry which is preliminary data.</text>
</comment>
<dbReference type="Proteomes" id="UP000824540">
    <property type="component" value="Unassembled WGS sequence"/>
</dbReference>
<keyword evidence="2" id="KW-1185">Reference proteome</keyword>
<name>A0A8T2NZ84_9TELE</name>
<gene>
    <name evidence="1" type="ORF">JZ751_008618</name>
</gene>
<evidence type="ECO:0000313" key="1">
    <source>
        <dbReference type="EMBL" id="KAG9345474.1"/>
    </source>
</evidence>
<protein>
    <submittedName>
        <fullName evidence="1">Uncharacterized protein</fullName>
    </submittedName>
</protein>